<dbReference type="InterPro" id="IPR001878">
    <property type="entry name" value="Znf_CCHC"/>
</dbReference>
<dbReference type="SMART" id="SM00343">
    <property type="entry name" value="ZnF_C2HC"/>
    <property type="match status" value="1"/>
</dbReference>
<evidence type="ECO:0000313" key="4">
    <source>
        <dbReference type="Proteomes" id="UP000230750"/>
    </source>
</evidence>
<evidence type="ECO:0000259" key="2">
    <source>
        <dbReference type="PROSITE" id="PS50158"/>
    </source>
</evidence>
<comment type="caution">
    <text evidence="3">The sequence shown here is derived from an EMBL/GenBank/DDBJ whole genome shotgun (WGS) entry which is preliminary data.</text>
</comment>
<feature type="domain" description="CCHC-type" evidence="2">
    <location>
        <begin position="47"/>
        <end position="63"/>
    </location>
</feature>
<organism evidence="3 4">
    <name type="scientific">Stichopus japonicus</name>
    <name type="common">Sea cucumber</name>
    <dbReference type="NCBI Taxonomy" id="307972"/>
    <lineage>
        <taxon>Eukaryota</taxon>
        <taxon>Metazoa</taxon>
        <taxon>Echinodermata</taxon>
        <taxon>Eleutherozoa</taxon>
        <taxon>Echinozoa</taxon>
        <taxon>Holothuroidea</taxon>
        <taxon>Aspidochirotacea</taxon>
        <taxon>Aspidochirotida</taxon>
        <taxon>Stichopodidae</taxon>
        <taxon>Apostichopus</taxon>
    </lineage>
</organism>
<gene>
    <name evidence="3" type="ORF">BSL78_20033</name>
</gene>
<keyword evidence="1" id="KW-0479">Metal-binding</keyword>
<dbReference type="InterPro" id="IPR036875">
    <property type="entry name" value="Znf_CCHC_sf"/>
</dbReference>
<dbReference type="GO" id="GO:0003676">
    <property type="term" value="F:nucleic acid binding"/>
    <property type="evidence" value="ECO:0007669"/>
    <property type="project" value="InterPro"/>
</dbReference>
<name>A0A2G8K527_STIJA</name>
<reference evidence="3 4" key="1">
    <citation type="journal article" date="2017" name="PLoS Biol.">
        <title>The sea cucumber genome provides insights into morphological evolution and visceral regeneration.</title>
        <authorList>
            <person name="Zhang X."/>
            <person name="Sun L."/>
            <person name="Yuan J."/>
            <person name="Sun Y."/>
            <person name="Gao Y."/>
            <person name="Zhang L."/>
            <person name="Li S."/>
            <person name="Dai H."/>
            <person name="Hamel J.F."/>
            <person name="Liu C."/>
            <person name="Yu Y."/>
            <person name="Liu S."/>
            <person name="Lin W."/>
            <person name="Guo K."/>
            <person name="Jin S."/>
            <person name="Xu P."/>
            <person name="Storey K.B."/>
            <person name="Huan P."/>
            <person name="Zhang T."/>
            <person name="Zhou Y."/>
            <person name="Zhang J."/>
            <person name="Lin C."/>
            <person name="Li X."/>
            <person name="Xing L."/>
            <person name="Huo D."/>
            <person name="Sun M."/>
            <person name="Wang L."/>
            <person name="Mercier A."/>
            <person name="Li F."/>
            <person name="Yang H."/>
            <person name="Xiang J."/>
        </authorList>
    </citation>
    <scope>NUCLEOTIDE SEQUENCE [LARGE SCALE GENOMIC DNA]</scope>
    <source>
        <strain evidence="3">Shaxun</strain>
        <tissue evidence="3">Muscle</tissue>
    </source>
</reference>
<accession>A0A2G8K527</accession>
<keyword evidence="1" id="KW-0862">Zinc</keyword>
<dbReference type="PROSITE" id="PS50158">
    <property type="entry name" value="ZF_CCHC"/>
    <property type="match status" value="1"/>
</dbReference>
<dbReference type="GO" id="GO:0008270">
    <property type="term" value="F:zinc ion binding"/>
    <property type="evidence" value="ECO:0007669"/>
    <property type="project" value="UniProtKB-KW"/>
</dbReference>
<proteinExistence type="predicted"/>
<dbReference type="AlphaFoldDB" id="A0A2G8K527"/>
<keyword evidence="4" id="KW-1185">Reference proteome</keyword>
<protein>
    <recommendedName>
        <fullName evidence="2">CCHC-type domain-containing protein</fullName>
    </recommendedName>
</protein>
<evidence type="ECO:0000313" key="3">
    <source>
        <dbReference type="EMBL" id="PIK43108.1"/>
    </source>
</evidence>
<dbReference type="Pfam" id="PF00098">
    <property type="entry name" value="zf-CCHC"/>
    <property type="match status" value="1"/>
</dbReference>
<dbReference type="SUPFAM" id="SSF57756">
    <property type="entry name" value="Retrovirus zinc finger-like domains"/>
    <property type="match status" value="1"/>
</dbReference>
<evidence type="ECO:0000256" key="1">
    <source>
        <dbReference type="PROSITE-ProRule" id="PRU00047"/>
    </source>
</evidence>
<keyword evidence="1" id="KW-0863">Zinc-finger</keyword>
<sequence length="177" mass="19450">MILHGICQNKLNPLKLDFNTRFERLENQAARKGTFTKRPKRGKSEIKCRRCQEMGHYASECPSTVVMFKSDVQVICSSQMFKSDVQVGGILVVRLAKPGSTSVGMNVLKHCSLEQLAQLLELPSTHQSPVRAKVVQGVVKVAGRGKVRIPARSAIVMPVTGPICSAVSETSPNIHRQ</sequence>
<dbReference type="Proteomes" id="UP000230750">
    <property type="component" value="Unassembled WGS sequence"/>
</dbReference>
<dbReference type="EMBL" id="MRZV01000875">
    <property type="protein sequence ID" value="PIK43108.1"/>
    <property type="molecule type" value="Genomic_DNA"/>
</dbReference>
<dbReference type="Gene3D" id="4.10.60.10">
    <property type="entry name" value="Zinc finger, CCHC-type"/>
    <property type="match status" value="1"/>
</dbReference>